<keyword evidence="8" id="KW-0238">DNA-binding</keyword>
<dbReference type="GO" id="GO:0008270">
    <property type="term" value="F:zinc ion binding"/>
    <property type="evidence" value="ECO:0007669"/>
    <property type="project" value="UniProtKB-KW"/>
</dbReference>
<evidence type="ECO:0000256" key="3">
    <source>
        <dbReference type="ARBA" id="ARBA00022723"/>
    </source>
</evidence>
<dbReference type="PANTHER" id="PTHR24393">
    <property type="entry name" value="ZINC FINGER PROTEIN"/>
    <property type="match status" value="1"/>
</dbReference>
<dbReference type="Pfam" id="PF00096">
    <property type="entry name" value="zf-C2H2"/>
    <property type="match status" value="1"/>
</dbReference>
<comment type="caution">
    <text evidence="13">The sequence shown here is derived from an EMBL/GenBank/DDBJ whole genome shotgun (WGS) entry which is preliminary data.</text>
</comment>
<proteinExistence type="inferred from homology"/>
<dbReference type="AlphaFoldDB" id="A0AAV4QPF4"/>
<comment type="similarity">
    <text evidence="2">Belongs to the krueppel C2H2-type zinc-finger protein family.</text>
</comment>
<dbReference type="GO" id="GO:0001228">
    <property type="term" value="F:DNA-binding transcription activator activity, RNA polymerase II-specific"/>
    <property type="evidence" value="ECO:0007669"/>
    <property type="project" value="TreeGrafter"/>
</dbReference>
<dbReference type="SUPFAM" id="SSF57667">
    <property type="entry name" value="beta-beta-alpha zinc fingers"/>
    <property type="match status" value="1"/>
</dbReference>
<evidence type="ECO:0000256" key="5">
    <source>
        <dbReference type="ARBA" id="ARBA00022771"/>
    </source>
</evidence>
<organism evidence="13 14">
    <name type="scientific">Caerostris extrusa</name>
    <name type="common">Bark spider</name>
    <name type="synonym">Caerostris bankana</name>
    <dbReference type="NCBI Taxonomy" id="172846"/>
    <lineage>
        <taxon>Eukaryota</taxon>
        <taxon>Metazoa</taxon>
        <taxon>Ecdysozoa</taxon>
        <taxon>Arthropoda</taxon>
        <taxon>Chelicerata</taxon>
        <taxon>Arachnida</taxon>
        <taxon>Araneae</taxon>
        <taxon>Araneomorphae</taxon>
        <taxon>Entelegynae</taxon>
        <taxon>Araneoidea</taxon>
        <taxon>Araneidae</taxon>
        <taxon>Caerostris</taxon>
    </lineage>
</organism>
<evidence type="ECO:0000256" key="8">
    <source>
        <dbReference type="ARBA" id="ARBA00023125"/>
    </source>
</evidence>
<dbReference type="GO" id="GO:0005634">
    <property type="term" value="C:nucleus"/>
    <property type="evidence" value="ECO:0007669"/>
    <property type="project" value="UniProtKB-SubCell"/>
</dbReference>
<dbReference type="FunFam" id="3.30.160.60:FF:000003">
    <property type="entry name" value="Zinc finger protein 3 homolog"/>
    <property type="match status" value="1"/>
</dbReference>
<name>A0AAV4QPF4_CAEEX</name>
<evidence type="ECO:0000256" key="4">
    <source>
        <dbReference type="ARBA" id="ARBA00022737"/>
    </source>
</evidence>
<dbReference type="InterPro" id="IPR036236">
    <property type="entry name" value="Znf_C2H2_sf"/>
</dbReference>
<dbReference type="Proteomes" id="UP001054945">
    <property type="component" value="Unassembled WGS sequence"/>
</dbReference>
<keyword evidence="14" id="KW-1185">Reference proteome</keyword>
<evidence type="ECO:0000256" key="10">
    <source>
        <dbReference type="ARBA" id="ARBA00023242"/>
    </source>
</evidence>
<keyword evidence="6" id="KW-0862">Zinc</keyword>
<comment type="subcellular location">
    <subcellularLocation>
        <location evidence="1">Nucleus</location>
    </subcellularLocation>
</comment>
<keyword evidence="9" id="KW-0804">Transcription</keyword>
<dbReference type="PROSITE" id="PS00028">
    <property type="entry name" value="ZINC_FINGER_C2H2_1"/>
    <property type="match status" value="1"/>
</dbReference>
<reference evidence="13 14" key="1">
    <citation type="submission" date="2021-06" db="EMBL/GenBank/DDBJ databases">
        <title>Caerostris extrusa draft genome.</title>
        <authorList>
            <person name="Kono N."/>
            <person name="Arakawa K."/>
        </authorList>
    </citation>
    <scope>NUCLEOTIDE SEQUENCE [LARGE SCALE GENOMIC DNA]</scope>
</reference>
<feature type="domain" description="C2H2-type" evidence="12">
    <location>
        <begin position="68"/>
        <end position="95"/>
    </location>
</feature>
<sequence>MNFKSMWLFTPKRRHTNAVCVKKHLDIIKSQEAFENTLQTEASFVQQGVFAKHNLQNHYLVHTEEELYECETCQRGFSVKSNLTAHLLTHSEERPFCVMYAEKNFLKSRFIAS</sequence>
<evidence type="ECO:0000256" key="7">
    <source>
        <dbReference type="ARBA" id="ARBA00023015"/>
    </source>
</evidence>
<dbReference type="GO" id="GO:0000978">
    <property type="term" value="F:RNA polymerase II cis-regulatory region sequence-specific DNA binding"/>
    <property type="evidence" value="ECO:0007669"/>
    <property type="project" value="TreeGrafter"/>
</dbReference>
<keyword evidence="5 11" id="KW-0863">Zinc-finger</keyword>
<keyword evidence="4" id="KW-0677">Repeat</keyword>
<evidence type="ECO:0000313" key="13">
    <source>
        <dbReference type="EMBL" id="GIY11107.1"/>
    </source>
</evidence>
<dbReference type="InterPro" id="IPR013087">
    <property type="entry name" value="Znf_C2H2_type"/>
</dbReference>
<evidence type="ECO:0000259" key="12">
    <source>
        <dbReference type="PROSITE" id="PS50157"/>
    </source>
</evidence>
<keyword evidence="7" id="KW-0805">Transcription regulation</keyword>
<dbReference type="PANTHER" id="PTHR24393:SF15">
    <property type="entry name" value="IP01243P-RELATED"/>
    <property type="match status" value="1"/>
</dbReference>
<keyword evidence="10" id="KW-0539">Nucleus</keyword>
<evidence type="ECO:0000313" key="14">
    <source>
        <dbReference type="Proteomes" id="UP001054945"/>
    </source>
</evidence>
<keyword evidence="3" id="KW-0479">Metal-binding</keyword>
<evidence type="ECO:0000256" key="9">
    <source>
        <dbReference type="ARBA" id="ARBA00023163"/>
    </source>
</evidence>
<accession>A0AAV4QPF4</accession>
<evidence type="ECO:0000256" key="1">
    <source>
        <dbReference type="ARBA" id="ARBA00004123"/>
    </source>
</evidence>
<evidence type="ECO:0000256" key="6">
    <source>
        <dbReference type="ARBA" id="ARBA00022833"/>
    </source>
</evidence>
<dbReference type="PROSITE" id="PS50157">
    <property type="entry name" value="ZINC_FINGER_C2H2_2"/>
    <property type="match status" value="1"/>
</dbReference>
<gene>
    <name evidence="13" type="ORF">CEXT_256451</name>
</gene>
<dbReference type="EMBL" id="BPLR01006607">
    <property type="protein sequence ID" value="GIY11107.1"/>
    <property type="molecule type" value="Genomic_DNA"/>
</dbReference>
<evidence type="ECO:0000256" key="11">
    <source>
        <dbReference type="PROSITE-ProRule" id="PRU00042"/>
    </source>
</evidence>
<dbReference type="Gene3D" id="3.30.160.60">
    <property type="entry name" value="Classic Zinc Finger"/>
    <property type="match status" value="2"/>
</dbReference>
<protein>
    <recommendedName>
        <fullName evidence="12">C2H2-type domain-containing protein</fullName>
    </recommendedName>
</protein>
<evidence type="ECO:0000256" key="2">
    <source>
        <dbReference type="ARBA" id="ARBA00006991"/>
    </source>
</evidence>